<dbReference type="PROSITE" id="PS50059">
    <property type="entry name" value="FKBP_PPIASE"/>
    <property type="match status" value="1"/>
</dbReference>
<organism evidence="10 11">
    <name type="scientific">Psittacicella hinzii</name>
    <dbReference type="NCBI Taxonomy" id="2028575"/>
    <lineage>
        <taxon>Bacteria</taxon>
        <taxon>Pseudomonadati</taxon>
        <taxon>Pseudomonadota</taxon>
        <taxon>Gammaproteobacteria</taxon>
        <taxon>Pasteurellales</taxon>
        <taxon>Psittacicellaceae</taxon>
        <taxon>Psittacicella</taxon>
    </lineage>
</organism>
<evidence type="ECO:0000256" key="5">
    <source>
        <dbReference type="PROSITE-ProRule" id="PRU00277"/>
    </source>
</evidence>
<dbReference type="Gene3D" id="3.10.50.40">
    <property type="match status" value="1"/>
</dbReference>
<evidence type="ECO:0000256" key="6">
    <source>
        <dbReference type="RuleBase" id="RU003915"/>
    </source>
</evidence>
<dbReference type="PROSITE" id="PS51257">
    <property type="entry name" value="PROKAR_LIPOPROTEIN"/>
    <property type="match status" value="1"/>
</dbReference>
<evidence type="ECO:0000313" key="10">
    <source>
        <dbReference type="EMBL" id="RIY34003.1"/>
    </source>
</evidence>
<dbReference type="InterPro" id="IPR000774">
    <property type="entry name" value="PPIase_FKBP_N"/>
</dbReference>
<evidence type="ECO:0000259" key="9">
    <source>
        <dbReference type="PROSITE" id="PS50059"/>
    </source>
</evidence>
<comment type="catalytic activity">
    <reaction evidence="1 5 6">
        <text>[protein]-peptidylproline (omega=180) = [protein]-peptidylproline (omega=0)</text>
        <dbReference type="Rhea" id="RHEA:16237"/>
        <dbReference type="Rhea" id="RHEA-COMP:10747"/>
        <dbReference type="Rhea" id="RHEA-COMP:10748"/>
        <dbReference type="ChEBI" id="CHEBI:83833"/>
        <dbReference type="ChEBI" id="CHEBI:83834"/>
        <dbReference type="EC" id="5.2.1.8"/>
    </reaction>
</comment>
<accession>A0A3A1Y6V2</accession>
<comment type="caution">
    <text evidence="10">The sequence shown here is derived from an EMBL/GenBank/DDBJ whole genome shotgun (WGS) entry which is preliminary data.</text>
</comment>
<dbReference type="GO" id="GO:0006457">
    <property type="term" value="P:protein folding"/>
    <property type="evidence" value="ECO:0007669"/>
    <property type="project" value="InterPro"/>
</dbReference>
<dbReference type="GO" id="GO:0003755">
    <property type="term" value="F:peptidyl-prolyl cis-trans isomerase activity"/>
    <property type="evidence" value="ECO:0007669"/>
    <property type="project" value="UniProtKB-UniRule"/>
</dbReference>
<evidence type="ECO:0000313" key="11">
    <source>
        <dbReference type="Proteomes" id="UP000265691"/>
    </source>
</evidence>
<dbReference type="InterPro" id="IPR046357">
    <property type="entry name" value="PPIase_dom_sf"/>
</dbReference>
<feature type="domain" description="PPIase FKBP-type" evidence="9">
    <location>
        <begin position="175"/>
        <end position="257"/>
    </location>
</feature>
<keyword evidence="11" id="KW-1185">Reference proteome</keyword>
<dbReference type="InterPro" id="IPR036944">
    <property type="entry name" value="PPIase_FKBP_N_sf"/>
</dbReference>
<protein>
    <recommendedName>
        <fullName evidence="6">Peptidyl-prolyl cis-trans isomerase</fullName>
        <ecNumber evidence="6">5.2.1.8</ecNumber>
    </recommendedName>
</protein>
<comment type="similarity">
    <text evidence="2 6">Belongs to the FKBP-type PPIase family.</text>
</comment>
<dbReference type="SUPFAM" id="SSF54534">
    <property type="entry name" value="FKBP-like"/>
    <property type="match status" value="1"/>
</dbReference>
<dbReference type="OrthoDB" id="9814548at2"/>
<dbReference type="Pfam" id="PF00254">
    <property type="entry name" value="FKBP_C"/>
    <property type="match status" value="1"/>
</dbReference>
<evidence type="ECO:0000256" key="7">
    <source>
        <dbReference type="SAM" id="MobiDB-lite"/>
    </source>
</evidence>
<evidence type="ECO:0000256" key="3">
    <source>
        <dbReference type="ARBA" id="ARBA00023110"/>
    </source>
</evidence>
<keyword evidence="8" id="KW-0732">Signal</keyword>
<dbReference type="Gene3D" id="1.10.287.460">
    <property type="entry name" value="Peptidyl-prolyl cis-trans isomerase, FKBP-type, N-terminal domain"/>
    <property type="match status" value="1"/>
</dbReference>
<reference evidence="10 11" key="1">
    <citation type="submission" date="2017-08" db="EMBL/GenBank/DDBJ databases">
        <title>Reclassification of Bisgaard taxon 37 and 44.</title>
        <authorList>
            <person name="Christensen H."/>
        </authorList>
    </citation>
    <scope>NUCLEOTIDE SEQUENCE [LARGE SCALE GENOMIC DNA]</scope>
    <source>
        <strain evidence="10 11">B96_3</strain>
    </source>
</reference>
<feature type="signal peptide" evidence="8">
    <location>
        <begin position="1"/>
        <end position="26"/>
    </location>
</feature>
<dbReference type="PANTHER" id="PTHR43811:SF19">
    <property type="entry name" value="39 KDA FK506-BINDING NUCLEAR PROTEIN"/>
    <property type="match status" value="1"/>
</dbReference>
<dbReference type="Pfam" id="PF01346">
    <property type="entry name" value="FKBP_N"/>
    <property type="match status" value="1"/>
</dbReference>
<evidence type="ECO:0000256" key="4">
    <source>
        <dbReference type="ARBA" id="ARBA00023235"/>
    </source>
</evidence>
<dbReference type="PANTHER" id="PTHR43811">
    <property type="entry name" value="FKBP-TYPE PEPTIDYL-PROLYL CIS-TRANS ISOMERASE FKPA"/>
    <property type="match status" value="1"/>
</dbReference>
<dbReference type="Proteomes" id="UP000265691">
    <property type="component" value="Unassembled WGS sequence"/>
</dbReference>
<dbReference type="EMBL" id="NRHC01000019">
    <property type="protein sequence ID" value="RIY34003.1"/>
    <property type="molecule type" value="Genomic_DNA"/>
</dbReference>
<dbReference type="InterPro" id="IPR001179">
    <property type="entry name" value="PPIase_FKBP_dom"/>
</dbReference>
<name>A0A3A1Y6V2_9GAMM</name>
<dbReference type="AlphaFoldDB" id="A0A3A1Y6V2"/>
<evidence type="ECO:0000256" key="2">
    <source>
        <dbReference type="ARBA" id="ARBA00006577"/>
    </source>
</evidence>
<keyword evidence="3 5" id="KW-0697">Rotamase</keyword>
<evidence type="ECO:0000256" key="8">
    <source>
        <dbReference type="SAM" id="SignalP"/>
    </source>
</evidence>
<keyword evidence="4 5" id="KW-0413">Isomerase</keyword>
<proteinExistence type="inferred from homology"/>
<sequence>MKFFAGKSKTALTLLAATILSLGALTACNKESATTSTSTKQDVAQPYNQGSTNVSTTEDLKNVSELAILVLSDLKTQLNLNDDELKAFAEGVNNFVNGKATTLTDEQGQALNTYLNARAQKVMLEALAVQAEANGKAGEEAMEKFLSDNPNAVKDESGIAYIIEEQGKGAQIRATDTVKVKYKGSFVDGRVFDQNQEGVEFPLNGVIPGFSEAITKLNVGGKIVVLIPPALAYGERGNQAIPPRSTLQFEIEVLDAKPQASTAPATK</sequence>
<dbReference type="RefSeq" id="WP_119524602.1">
    <property type="nucleotide sequence ID" value="NZ_NRHC01000019.1"/>
</dbReference>
<evidence type="ECO:0000256" key="1">
    <source>
        <dbReference type="ARBA" id="ARBA00000971"/>
    </source>
</evidence>
<feature type="region of interest" description="Disordered" evidence="7">
    <location>
        <begin position="35"/>
        <end position="55"/>
    </location>
</feature>
<feature type="chain" id="PRO_5017340484" description="Peptidyl-prolyl cis-trans isomerase" evidence="8">
    <location>
        <begin position="27"/>
        <end position="267"/>
    </location>
</feature>
<gene>
    <name evidence="10" type="ORF">CKF54_01945</name>
</gene>
<dbReference type="EC" id="5.2.1.8" evidence="6"/>